<dbReference type="EMBL" id="VRLW01000001">
    <property type="protein sequence ID" value="KAA1261018.1"/>
    <property type="molecule type" value="Genomic_DNA"/>
</dbReference>
<accession>A0A5B1CIT9</accession>
<proteinExistence type="predicted"/>
<dbReference type="SMART" id="SM01118">
    <property type="entry name" value="CYTH"/>
    <property type="match status" value="1"/>
</dbReference>
<dbReference type="Proteomes" id="UP000322699">
    <property type="component" value="Unassembled WGS sequence"/>
</dbReference>
<protein>
    <submittedName>
        <fullName evidence="2">CYTH domain protein</fullName>
    </submittedName>
</protein>
<dbReference type="AlphaFoldDB" id="A0A5B1CIT9"/>
<dbReference type="CDD" id="cd07890">
    <property type="entry name" value="CYTH-like_AC_IV-like"/>
    <property type="match status" value="1"/>
</dbReference>
<sequence length="185" mass="20879">MFEVEQKYHVDSTEELISKLASIGATALEQQSHADTYYNHPSRDFAETREALRIRRVDGKPLITYKGQKLPGVIKARQEMEWRLDPGDRDGNQTEALLVALGFRRVETVNKVRQTFDLPKPWSKLVVVIDQVETLGSFAEIEMVVEDSDSVEDARNQISELAGKLNLNDAESRSYLRMVLEGAGG</sequence>
<dbReference type="Pfam" id="PF01928">
    <property type="entry name" value="CYTH"/>
    <property type="match status" value="1"/>
</dbReference>
<dbReference type="PROSITE" id="PS51707">
    <property type="entry name" value="CYTH"/>
    <property type="match status" value="1"/>
</dbReference>
<evidence type="ECO:0000313" key="2">
    <source>
        <dbReference type="EMBL" id="KAA1261018.1"/>
    </source>
</evidence>
<organism evidence="2 3">
    <name type="scientific">Rubripirellula obstinata</name>
    <dbReference type="NCBI Taxonomy" id="406547"/>
    <lineage>
        <taxon>Bacteria</taxon>
        <taxon>Pseudomonadati</taxon>
        <taxon>Planctomycetota</taxon>
        <taxon>Planctomycetia</taxon>
        <taxon>Pirellulales</taxon>
        <taxon>Pirellulaceae</taxon>
        <taxon>Rubripirellula</taxon>
    </lineage>
</organism>
<dbReference type="OrthoDB" id="269802at2"/>
<feature type="domain" description="CYTH" evidence="1">
    <location>
        <begin position="1"/>
        <end position="181"/>
    </location>
</feature>
<reference evidence="2 3" key="1">
    <citation type="submission" date="2019-08" db="EMBL/GenBank/DDBJ databases">
        <title>Deep-cultivation of Planctomycetes and their phenomic and genomic characterization uncovers novel biology.</title>
        <authorList>
            <person name="Wiegand S."/>
            <person name="Jogler M."/>
            <person name="Boedeker C."/>
            <person name="Pinto D."/>
            <person name="Vollmers J."/>
            <person name="Rivas-Marin E."/>
            <person name="Kohn T."/>
            <person name="Peeters S.H."/>
            <person name="Heuer A."/>
            <person name="Rast P."/>
            <person name="Oberbeckmann S."/>
            <person name="Bunk B."/>
            <person name="Jeske O."/>
            <person name="Meyerdierks A."/>
            <person name="Storesund J.E."/>
            <person name="Kallscheuer N."/>
            <person name="Luecker S."/>
            <person name="Lage O.M."/>
            <person name="Pohl T."/>
            <person name="Merkel B.J."/>
            <person name="Hornburger P."/>
            <person name="Mueller R.-W."/>
            <person name="Bruemmer F."/>
            <person name="Labrenz M."/>
            <person name="Spormann A.M."/>
            <person name="Op Den Camp H."/>
            <person name="Overmann J."/>
            <person name="Amann R."/>
            <person name="Jetten M.S.M."/>
            <person name="Mascher T."/>
            <person name="Medema M.H."/>
            <person name="Devos D.P."/>
            <person name="Kaster A.-K."/>
            <person name="Ovreas L."/>
            <person name="Rohde M."/>
            <person name="Galperin M.Y."/>
            <person name="Jogler C."/>
        </authorList>
    </citation>
    <scope>NUCLEOTIDE SEQUENCE [LARGE SCALE GENOMIC DNA]</scope>
    <source>
        <strain evidence="2 3">LF1</strain>
    </source>
</reference>
<evidence type="ECO:0000259" key="1">
    <source>
        <dbReference type="PROSITE" id="PS51707"/>
    </source>
</evidence>
<dbReference type="SUPFAM" id="SSF55154">
    <property type="entry name" value="CYTH-like phosphatases"/>
    <property type="match status" value="1"/>
</dbReference>
<dbReference type="InterPro" id="IPR033469">
    <property type="entry name" value="CYTH-like_dom_sf"/>
</dbReference>
<dbReference type="Gene3D" id="2.40.320.10">
    <property type="entry name" value="Hypothetical Protein Pfu-838710-001"/>
    <property type="match status" value="1"/>
</dbReference>
<evidence type="ECO:0000313" key="3">
    <source>
        <dbReference type="Proteomes" id="UP000322699"/>
    </source>
</evidence>
<gene>
    <name evidence="2" type="ORF">LF1_35610</name>
</gene>
<name>A0A5B1CIT9_9BACT</name>
<dbReference type="NCBIfam" id="TIGR00318">
    <property type="entry name" value="cyaB"/>
    <property type="match status" value="1"/>
</dbReference>
<keyword evidence="3" id="KW-1185">Reference proteome</keyword>
<dbReference type="PANTHER" id="PTHR21028:SF2">
    <property type="entry name" value="CYTH DOMAIN-CONTAINING PROTEIN"/>
    <property type="match status" value="1"/>
</dbReference>
<comment type="caution">
    <text evidence="2">The sequence shown here is derived from an EMBL/GenBank/DDBJ whole genome shotgun (WGS) entry which is preliminary data.</text>
</comment>
<dbReference type="InterPro" id="IPR023577">
    <property type="entry name" value="CYTH_domain"/>
</dbReference>
<dbReference type="PANTHER" id="PTHR21028">
    <property type="entry name" value="SI:CH211-156B7.4"/>
    <property type="match status" value="1"/>
</dbReference>
<dbReference type="RefSeq" id="WP_068264130.1">
    <property type="nucleotide sequence ID" value="NZ_LWSK01000055.1"/>
</dbReference>
<dbReference type="InterPro" id="IPR008173">
    <property type="entry name" value="Adenylyl_cyclase_CyaB"/>
</dbReference>